<reference evidence="2 3" key="1">
    <citation type="submission" date="2020-04" db="EMBL/GenBank/DDBJ databases">
        <authorList>
            <person name="Alioto T."/>
            <person name="Alioto T."/>
            <person name="Gomez Garrido J."/>
        </authorList>
    </citation>
    <scope>NUCLEOTIDE SEQUENCE [LARGE SCALE GENOMIC DNA]</scope>
</reference>
<gene>
    <name evidence="2" type="ORF">CLODIP_2_CD15335</name>
</gene>
<dbReference type="Gene3D" id="3.90.1410.10">
    <property type="entry name" value="set domain protein methyltransferase, domain 1"/>
    <property type="match status" value="1"/>
</dbReference>
<dbReference type="AlphaFoldDB" id="A0A8S1DBJ1"/>
<protein>
    <recommendedName>
        <fullName evidence="1">SET domain-containing protein</fullName>
    </recommendedName>
</protein>
<dbReference type="InterPro" id="IPR001214">
    <property type="entry name" value="SET_dom"/>
</dbReference>
<dbReference type="OrthoDB" id="341421at2759"/>
<dbReference type="GO" id="GO:0016279">
    <property type="term" value="F:protein-lysine N-methyltransferase activity"/>
    <property type="evidence" value="ECO:0007669"/>
    <property type="project" value="TreeGrafter"/>
</dbReference>
<comment type="caution">
    <text evidence="2">The sequence shown here is derived from an EMBL/GenBank/DDBJ whole genome shotgun (WGS) entry which is preliminary data.</text>
</comment>
<accession>A0A8S1DBJ1</accession>
<evidence type="ECO:0000313" key="3">
    <source>
        <dbReference type="Proteomes" id="UP000494165"/>
    </source>
</evidence>
<proteinExistence type="predicted"/>
<sequence>MKRSKLEEFSWSDFLWAWFAVNTRAVYVEPSQDKICKDKDNIALAPFLDLLNHSPHIEPNKVGWNGDFYQIKASKSFKKHDQVYISYGAHDNLTLCLEYGFIVAKNSHDRVIFSKEDILKVLQPDRKVDECDGIIWCTREGLNWTGKQRT</sequence>
<evidence type="ECO:0000313" key="2">
    <source>
        <dbReference type="EMBL" id="CAB3380945.1"/>
    </source>
</evidence>
<evidence type="ECO:0000259" key="1">
    <source>
        <dbReference type="PROSITE" id="PS50280"/>
    </source>
</evidence>
<dbReference type="SUPFAM" id="SSF82199">
    <property type="entry name" value="SET domain"/>
    <property type="match status" value="1"/>
</dbReference>
<dbReference type="PANTHER" id="PTHR13271:SF151">
    <property type="entry name" value="SET DOMAIN-CONTAINING PROTEIN 4"/>
    <property type="match status" value="1"/>
</dbReference>
<dbReference type="PANTHER" id="PTHR13271">
    <property type="entry name" value="UNCHARACTERIZED PUTATIVE METHYLTRANSFERASE"/>
    <property type="match status" value="1"/>
</dbReference>
<organism evidence="2 3">
    <name type="scientific">Cloeon dipterum</name>
    <dbReference type="NCBI Taxonomy" id="197152"/>
    <lineage>
        <taxon>Eukaryota</taxon>
        <taxon>Metazoa</taxon>
        <taxon>Ecdysozoa</taxon>
        <taxon>Arthropoda</taxon>
        <taxon>Hexapoda</taxon>
        <taxon>Insecta</taxon>
        <taxon>Pterygota</taxon>
        <taxon>Palaeoptera</taxon>
        <taxon>Ephemeroptera</taxon>
        <taxon>Pisciforma</taxon>
        <taxon>Baetidae</taxon>
        <taxon>Cloeon</taxon>
    </lineage>
</organism>
<dbReference type="InterPro" id="IPR046341">
    <property type="entry name" value="SET_dom_sf"/>
</dbReference>
<dbReference type="Proteomes" id="UP000494165">
    <property type="component" value="Unassembled WGS sequence"/>
</dbReference>
<dbReference type="PROSITE" id="PS50280">
    <property type="entry name" value="SET"/>
    <property type="match status" value="1"/>
</dbReference>
<keyword evidence="3" id="KW-1185">Reference proteome</keyword>
<feature type="domain" description="SET" evidence="1">
    <location>
        <begin position="1"/>
        <end position="88"/>
    </location>
</feature>
<dbReference type="InterPro" id="IPR050600">
    <property type="entry name" value="SETD3_SETD6_MTase"/>
</dbReference>
<dbReference type="EMBL" id="CADEPI010000221">
    <property type="protein sequence ID" value="CAB3380945.1"/>
    <property type="molecule type" value="Genomic_DNA"/>
</dbReference>
<name>A0A8S1DBJ1_9INSE</name>